<accession>A0A7X0HVG0</accession>
<keyword evidence="4 5" id="KW-0472">Membrane</keyword>
<dbReference type="GO" id="GO:0140359">
    <property type="term" value="F:ABC-type transporter activity"/>
    <property type="evidence" value="ECO:0007669"/>
    <property type="project" value="InterPro"/>
</dbReference>
<dbReference type="GO" id="GO:0016020">
    <property type="term" value="C:membrane"/>
    <property type="evidence" value="ECO:0007669"/>
    <property type="project" value="UniProtKB-SubCell"/>
</dbReference>
<dbReference type="InterPro" id="IPR013525">
    <property type="entry name" value="ABC2_TM"/>
</dbReference>
<dbReference type="InterPro" id="IPR052902">
    <property type="entry name" value="ABC-2_transporter"/>
</dbReference>
<evidence type="ECO:0000256" key="1">
    <source>
        <dbReference type="ARBA" id="ARBA00004141"/>
    </source>
</evidence>
<evidence type="ECO:0000256" key="2">
    <source>
        <dbReference type="ARBA" id="ARBA00022692"/>
    </source>
</evidence>
<reference evidence="7 8" key="1">
    <citation type="submission" date="2020-08" db="EMBL/GenBank/DDBJ databases">
        <title>Genomic Encyclopedia of Type Strains, Phase IV (KMG-IV): sequencing the most valuable type-strain genomes for metagenomic binning, comparative biology and taxonomic classification.</title>
        <authorList>
            <person name="Goeker M."/>
        </authorList>
    </citation>
    <scope>NUCLEOTIDE SEQUENCE [LARGE SCALE GENOMIC DNA]</scope>
    <source>
        <strain evidence="7 8">DSM 5391</strain>
    </source>
</reference>
<feature type="transmembrane region" description="Helical" evidence="5">
    <location>
        <begin position="268"/>
        <end position="291"/>
    </location>
</feature>
<dbReference type="AlphaFoldDB" id="A0A7X0HVG0"/>
<feature type="transmembrane region" description="Helical" evidence="5">
    <location>
        <begin position="226"/>
        <end position="248"/>
    </location>
</feature>
<evidence type="ECO:0000256" key="4">
    <source>
        <dbReference type="ARBA" id="ARBA00023136"/>
    </source>
</evidence>
<organism evidence="7 8">
    <name type="scientific">Bacillus benzoevorans</name>
    <dbReference type="NCBI Taxonomy" id="1456"/>
    <lineage>
        <taxon>Bacteria</taxon>
        <taxon>Bacillati</taxon>
        <taxon>Bacillota</taxon>
        <taxon>Bacilli</taxon>
        <taxon>Bacillales</taxon>
        <taxon>Bacillaceae</taxon>
        <taxon>Bacillus</taxon>
    </lineage>
</organism>
<dbReference type="Pfam" id="PF12698">
    <property type="entry name" value="ABC2_membrane_3"/>
    <property type="match status" value="1"/>
</dbReference>
<keyword evidence="3 5" id="KW-1133">Transmembrane helix</keyword>
<feature type="domain" description="ABC-2 type transporter transmembrane" evidence="6">
    <location>
        <begin position="19"/>
        <end position="413"/>
    </location>
</feature>
<keyword evidence="2 5" id="KW-0812">Transmembrane</keyword>
<dbReference type="RefSeq" id="WP_184527877.1">
    <property type="nucleotide sequence ID" value="NZ_JACHGK010000012.1"/>
</dbReference>
<dbReference type="Proteomes" id="UP000531594">
    <property type="component" value="Unassembled WGS sequence"/>
</dbReference>
<sequence>MIWQIVKKQALMLWRNPVQLFLLLGLPIVLIAILGTALSSTMDGGSPEIHVKLAFIEHGNEPEEIESFIARIDHSGLPAEVLQEIKKNADKIAPIGLLKDVFSSDDLAEMIEIVEAKASEKEGLLQDDSYTAIIEVPKNFTYETLQAIILQKGTRPELTIYQNEGAPIGSSVVSTILEQFQKQLTMSAYLGQKGIHFEEIQQKAAAAITDEMITINQKEPVSTKSYYAIGMAVMNVFFIASAISTIAYTEKKLHVFDRMILGNLSRWVYFFGVFLSGTIFALLQLLLIFAFSWLAFGVSWNDLLSFITITISYAVAIGGITVLLTAINYRLNSEMISNFFSSIIVTLLSFVGGSFYPIGDFSKPIQRLGDFTPNGATMSAYLKILRGDGIAELSQYMIFLILFALAAMIVAALSFPKRGAQG</sequence>
<evidence type="ECO:0000259" key="6">
    <source>
        <dbReference type="Pfam" id="PF12698"/>
    </source>
</evidence>
<comment type="subcellular location">
    <subcellularLocation>
        <location evidence="1">Membrane</location>
        <topology evidence="1">Multi-pass membrane protein</topology>
    </subcellularLocation>
</comment>
<evidence type="ECO:0000313" key="8">
    <source>
        <dbReference type="Proteomes" id="UP000531594"/>
    </source>
</evidence>
<evidence type="ECO:0000256" key="5">
    <source>
        <dbReference type="SAM" id="Phobius"/>
    </source>
</evidence>
<proteinExistence type="predicted"/>
<feature type="transmembrane region" description="Helical" evidence="5">
    <location>
        <begin position="339"/>
        <end position="358"/>
    </location>
</feature>
<dbReference type="Gene3D" id="3.40.1710.10">
    <property type="entry name" value="abc type-2 transporter like domain"/>
    <property type="match status" value="1"/>
</dbReference>
<feature type="transmembrane region" description="Helical" evidence="5">
    <location>
        <begin position="396"/>
        <end position="415"/>
    </location>
</feature>
<keyword evidence="8" id="KW-1185">Reference proteome</keyword>
<name>A0A7X0HVG0_9BACI</name>
<evidence type="ECO:0000256" key="3">
    <source>
        <dbReference type="ARBA" id="ARBA00022989"/>
    </source>
</evidence>
<protein>
    <submittedName>
        <fullName evidence="7">ABC-2 type transport system permease protein</fullName>
    </submittedName>
</protein>
<feature type="transmembrane region" description="Helical" evidence="5">
    <location>
        <begin position="303"/>
        <end position="327"/>
    </location>
</feature>
<gene>
    <name evidence="7" type="ORF">HNR53_003332</name>
</gene>
<comment type="caution">
    <text evidence="7">The sequence shown here is derived from an EMBL/GenBank/DDBJ whole genome shotgun (WGS) entry which is preliminary data.</text>
</comment>
<dbReference type="PANTHER" id="PTHR43027:SF1">
    <property type="entry name" value="DOXORUBICIN RESISTANCE ABC TRANSPORTER PERMEASE PROTEIN DRRC-RELATED"/>
    <property type="match status" value="1"/>
</dbReference>
<dbReference type="EMBL" id="JACHGK010000012">
    <property type="protein sequence ID" value="MBB6446672.1"/>
    <property type="molecule type" value="Genomic_DNA"/>
</dbReference>
<dbReference type="PANTHER" id="PTHR43027">
    <property type="entry name" value="DOXORUBICIN RESISTANCE ABC TRANSPORTER PERMEASE PROTEIN DRRC-RELATED"/>
    <property type="match status" value="1"/>
</dbReference>
<evidence type="ECO:0000313" key="7">
    <source>
        <dbReference type="EMBL" id="MBB6446672.1"/>
    </source>
</evidence>